<name>A0A1I7ILJ1_9PROT</name>
<evidence type="ECO:0000313" key="2">
    <source>
        <dbReference type="Proteomes" id="UP000182649"/>
    </source>
</evidence>
<dbReference type="Proteomes" id="UP000182649">
    <property type="component" value="Unassembled WGS sequence"/>
</dbReference>
<protein>
    <submittedName>
        <fullName evidence="1">Uncharacterized protein</fullName>
    </submittedName>
</protein>
<proteinExistence type="predicted"/>
<dbReference type="EMBL" id="FPBZ01000021">
    <property type="protein sequence ID" value="SFU73787.1"/>
    <property type="molecule type" value="Genomic_DNA"/>
</dbReference>
<reference evidence="1 2" key="1">
    <citation type="submission" date="2016-10" db="EMBL/GenBank/DDBJ databases">
        <authorList>
            <person name="de Groot N.N."/>
        </authorList>
    </citation>
    <scope>NUCLEOTIDE SEQUENCE [LARGE SCALE GENOMIC DNA]</scope>
    <source>
        <strain evidence="1 2">Nl14</strain>
    </source>
</reference>
<gene>
    <name evidence="1" type="ORF">SAMN05216417_12131</name>
</gene>
<evidence type="ECO:0000313" key="1">
    <source>
        <dbReference type="EMBL" id="SFU73787.1"/>
    </source>
</evidence>
<accession>A0A1I7ILJ1</accession>
<organism evidence="1 2">
    <name type="scientific">Nitrosospira multiformis</name>
    <dbReference type="NCBI Taxonomy" id="1231"/>
    <lineage>
        <taxon>Bacteria</taxon>
        <taxon>Pseudomonadati</taxon>
        <taxon>Pseudomonadota</taxon>
        <taxon>Betaproteobacteria</taxon>
        <taxon>Nitrosomonadales</taxon>
        <taxon>Nitrosomonadaceae</taxon>
        <taxon>Nitrosospira</taxon>
    </lineage>
</organism>
<sequence length="46" mass="5448">MVDVVRRVWIYEEVSRIDNRAIGIKRFDRSMVFEEQTAGFAAMLNK</sequence>
<dbReference type="AlphaFoldDB" id="A0A1I7ILJ1"/>